<evidence type="ECO:0000256" key="1">
    <source>
        <dbReference type="ARBA" id="ARBA00023224"/>
    </source>
</evidence>
<name>Q47D50_DECAR</name>
<reference evidence="5" key="1">
    <citation type="submission" date="2005-08" db="EMBL/GenBank/DDBJ databases">
        <title>Complete sequence of Dechloromonas aromatica RCB.</title>
        <authorList>
            <person name="Salinero K.K."/>
            <person name="Copeland A."/>
            <person name="Lucas S."/>
            <person name="Lapidus A."/>
            <person name="Barry K."/>
            <person name="Detter J.C."/>
            <person name="Glavina T."/>
            <person name="Hammon N."/>
            <person name="Israni S."/>
            <person name="Pitluck S."/>
            <person name="Di Bartolo G."/>
            <person name="Trong S."/>
            <person name="Schmutz J."/>
            <person name="Larimer F."/>
            <person name="Land M."/>
            <person name="Ivanova N."/>
            <person name="Richardson P."/>
        </authorList>
    </citation>
    <scope>NUCLEOTIDE SEQUENCE</scope>
    <source>
        <strain evidence="5">RCB</strain>
    </source>
</reference>
<dbReference type="KEGG" id="dar:Daro_2497"/>
<comment type="similarity">
    <text evidence="2">Belongs to the methyl-accepting chemotaxis (MCP) protein family.</text>
</comment>
<proteinExistence type="inferred from homology"/>
<dbReference type="HOGENOM" id="CLU_000445_21_0_4"/>
<dbReference type="GO" id="GO:0007165">
    <property type="term" value="P:signal transduction"/>
    <property type="evidence" value="ECO:0007669"/>
    <property type="project" value="UniProtKB-KW"/>
</dbReference>
<dbReference type="SUPFAM" id="SSF58104">
    <property type="entry name" value="Methyl-accepting chemotaxis protein (MCP) signaling domain"/>
    <property type="match status" value="1"/>
</dbReference>
<dbReference type="PRINTS" id="PR00260">
    <property type="entry name" value="CHEMTRNSDUCR"/>
</dbReference>
<dbReference type="InterPro" id="IPR004090">
    <property type="entry name" value="Chemotax_Me-accpt_rcpt"/>
</dbReference>
<dbReference type="InterPro" id="IPR025991">
    <property type="entry name" value="Chemoreceptor_zinc-bind_dom"/>
</dbReference>
<dbReference type="Pfam" id="PF13682">
    <property type="entry name" value="CZB"/>
    <property type="match status" value="1"/>
</dbReference>
<evidence type="ECO:0000256" key="2">
    <source>
        <dbReference type="ARBA" id="ARBA00029447"/>
    </source>
</evidence>
<dbReference type="PROSITE" id="PS50111">
    <property type="entry name" value="CHEMOTAXIS_TRANSDUC_2"/>
    <property type="match status" value="1"/>
</dbReference>
<organism evidence="5">
    <name type="scientific">Dechloromonas aromatica (strain RCB)</name>
    <dbReference type="NCBI Taxonomy" id="159087"/>
    <lineage>
        <taxon>Bacteria</taxon>
        <taxon>Pseudomonadati</taxon>
        <taxon>Pseudomonadota</taxon>
        <taxon>Betaproteobacteria</taxon>
        <taxon>Rhodocyclales</taxon>
        <taxon>Azonexaceae</taxon>
        <taxon>Dechloromonas</taxon>
    </lineage>
</organism>
<feature type="domain" description="Methyl-accepting transducer" evidence="4">
    <location>
        <begin position="65"/>
        <end position="253"/>
    </location>
</feature>
<dbReference type="Gene3D" id="1.20.120.30">
    <property type="entry name" value="Aspartate receptor, ligand-binding domain"/>
    <property type="match status" value="1"/>
</dbReference>
<evidence type="ECO:0000259" key="4">
    <source>
        <dbReference type="PROSITE" id="PS50111"/>
    </source>
</evidence>
<dbReference type="STRING" id="159087.Daro_2497"/>
<dbReference type="SMART" id="SM00283">
    <property type="entry name" value="MA"/>
    <property type="match status" value="1"/>
</dbReference>
<dbReference type="GO" id="GO:0016020">
    <property type="term" value="C:membrane"/>
    <property type="evidence" value="ECO:0007669"/>
    <property type="project" value="InterPro"/>
</dbReference>
<dbReference type="GO" id="GO:0004888">
    <property type="term" value="F:transmembrane signaling receptor activity"/>
    <property type="evidence" value="ECO:0007669"/>
    <property type="project" value="InterPro"/>
</dbReference>
<dbReference type="GO" id="GO:0006935">
    <property type="term" value="P:chemotaxis"/>
    <property type="evidence" value="ECO:0007669"/>
    <property type="project" value="InterPro"/>
</dbReference>
<dbReference type="Gene3D" id="6.10.250.3200">
    <property type="match status" value="1"/>
</dbReference>
<gene>
    <name evidence="5" type="ordered locus">Daro_2497</name>
</gene>
<dbReference type="PANTHER" id="PTHR32089:SF112">
    <property type="entry name" value="LYSOZYME-LIKE PROTEIN-RELATED"/>
    <property type="match status" value="1"/>
</dbReference>
<dbReference type="OrthoDB" id="9808588at2"/>
<dbReference type="InterPro" id="IPR004089">
    <property type="entry name" value="MCPsignal_dom"/>
</dbReference>
<accession>Q47D50</accession>
<protein>
    <submittedName>
        <fullName evidence="5">Methyl-accepting chemotaxis sensory transducer</fullName>
    </submittedName>
</protein>
<sequence length="372" mass="40575">MFWRSNQRLSAVENELLACKTEKASLVAEVASLKDALSFQQQAAMDKDIECETLRSVLRNLATFSTTLEGSQSSLGEMANVLKEEKVLALEAAEVSIASGQTTSEIAADLHLLAESSAHTVKEVDGLAQQAGEISVIVQLIHEIADQTNLLALNAAIEAARAGEAGRGFAVVADEVRKLAERTAKATKDIEKLVIGIRDNSSAAKDAMEYLSNTANDFSQRGNQATENMQKLMQLSRKTEAVIAGSALKSFVEVAKVDHLVFKFRIYLGLFDLENVSPEKVATHTACRLGQWYYQGEGKECFSKLAGYREIEPPHIEVHKMGIQALEAKNRGNMSAMLKHVEDMEKASSLVIDSLQLMADSAMQDKSVLCHT</sequence>
<dbReference type="EMBL" id="CP000089">
    <property type="protein sequence ID" value="AAZ47231.1"/>
    <property type="molecule type" value="Genomic_DNA"/>
</dbReference>
<dbReference type="PANTHER" id="PTHR32089">
    <property type="entry name" value="METHYL-ACCEPTING CHEMOTAXIS PROTEIN MCPB"/>
    <property type="match status" value="1"/>
</dbReference>
<evidence type="ECO:0000256" key="3">
    <source>
        <dbReference type="PROSITE-ProRule" id="PRU00284"/>
    </source>
</evidence>
<keyword evidence="1 3" id="KW-0807">Transducer</keyword>
<evidence type="ECO:0000313" key="5">
    <source>
        <dbReference type="EMBL" id="AAZ47231.1"/>
    </source>
</evidence>
<dbReference type="eggNOG" id="COG0840">
    <property type="taxonomic scope" value="Bacteria"/>
</dbReference>
<dbReference type="AlphaFoldDB" id="Q47D50"/>
<dbReference type="Pfam" id="PF00015">
    <property type="entry name" value="MCPsignal"/>
    <property type="match status" value="1"/>
</dbReference>